<dbReference type="Proteomes" id="UP000002066">
    <property type="component" value="Plasmid pSFLA02"/>
</dbReference>
<dbReference type="KEGG" id="sfa:Sfla_6664"/>
<dbReference type="EMBL" id="CP002477">
    <property type="protein sequence ID" value="ADW07963.1"/>
    <property type="molecule type" value="Genomic_DNA"/>
</dbReference>
<dbReference type="OrthoDB" id="4105706at2"/>
<geneLocation type="plasmid" evidence="2 3">
    <name>pSFLA02</name>
</geneLocation>
<keyword evidence="2" id="KW-0614">Plasmid</keyword>
<organism evidence="2 3">
    <name type="scientific">Streptomyces pratensis (strain ATCC 33331 / IAF-45CD)</name>
    <dbReference type="NCBI Taxonomy" id="591167"/>
    <lineage>
        <taxon>Bacteria</taxon>
        <taxon>Bacillati</taxon>
        <taxon>Actinomycetota</taxon>
        <taxon>Actinomycetes</taxon>
        <taxon>Kitasatosporales</taxon>
        <taxon>Streptomycetaceae</taxon>
        <taxon>Streptomyces</taxon>
    </lineage>
</organism>
<evidence type="ECO:0000313" key="3">
    <source>
        <dbReference type="Proteomes" id="UP000002066"/>
    </source>
</evidence>
<feature type="region of interest" description="Disordered" evidence="1">
    <location>
        <begin position="244"/>
        <end position="273"/>
    </location>
</feature>
<protein>
    <submittedName>
        <fullName evidence="2">Uncharacterized protein</fullName>
    </submittedName>
</protein>
<evidence type="ECO:0000313" key="2">
    <source>
        <dbReference type="EMBL" id="ADW07963.1"/>
    </source>
</evidence>
<feature type="compositionally biased region" description="Basic residues" evidence="1">
    <location>
        <begin position="1"/>
        <end position="13"/>
    </location>
</feature>
<sequence length="273" mass="30742">MPKKKRRPRHPAHLAHTPTTRRVSEPDQEREYVDEFQPLLDRYPTVQDAVQAAEAGESVEWTGSIGGLPMRHRVVLAPEQLMVEQAILAGWPLDYMIRCAWFQCDAHVDTEKAVLKTLDELHELTRPLLEEQVRAVRPDYEAVVLSAFAEPSDRGVPIFGWRARYPVIEGLTWQSTRDTAAWNLSGCFDAIDPIVDIPELGRPAIAARLSCNGAPLMVCKGCDLPLTDRHPRWTRVWVGPDGPRCEEPAVSDDGAQAGWDEEDFGYPHRPRPA</sequence>
<dbReference type="AlphaFoldDB" id="A0A8D3WMN5"/>
<accession>A0A8D3WMN5</accession>
<proteinExistence type="predicted"/>
<gene>
    <name evidence="2" type="ORF">Sfla_6664</name>
</gene>
<evidence type="ECO:0000256" key="1">
    <source>
        <dbReference type="SAM" id="MobiDB-lite"/>
    </source>
</evidence>
<feature type="region of interest" description="Disordered" evidence="1">
    <location>
        <begin position="1"/>
        <end position="29"/>
    </location>
</feature>
<name>A0A8D3WMN5_STRFA</name>
<reference evidence="2 3" key="1">
    <citation type="submission" date="2011-01" db="EMBL/GenBank/DDBJ databases">
        <title>Complete sequence of plasmid2 of Streptomyces flavogriseus ATCC 33331.</title>
        <authorList>
            <consortium name="US DOE Joint Genome Institute"/>
            <person name="Lucas S."/>
            <person name="Copeland A."/>
            <person name="Lapidus A."/>
            <person name="Cheng J.-F."/>
            <person name="Goodwin L."/>
            <person name="Pitluck S."/>
            <person name="Davenport K."/>
            <person name="Detter J.C."/>
            <person name="Han C."/>
            <person name="Tapia R."/>
            <person name="Land M."/>
            <person name="Hauser L."/>
            <person name="Kyrpides N."/>
            <person name="Ivanova N."/>
            <person name="Ovchinnikova G."/>
            <person name="Pagani I."/>
            <person name="Brumm P."/>
            <person name="Mead D."/>
            <person name="Woyke T."/>
        </authorList>
    </citation>
    <scope>NUCLEOTIDE SEQUENCE [LARGE SCALE GENOMIC DNA]</scope>
    <source>
        <strain evidence="3">ATCC 33331 / IAF-45CD</strain>
        <plasmid evidence="2 3">pSFLA02</plasmid>
    </source>
</reference>